<keyword evidence="3" id="KW-1185">Reference proteome</keyword>
<sequence>MGATFKTEGRIRITPPLPGTAANPLVHGRRADGPPVDLLFQTCSEDGLRGIGAVVAAEEYPHRFGDLAGQLQTIIDHFPGHTFDGVITYTGDDPSDVVTIEARDGRAVFTGDPTFPDDEQDDAQQPPWPPEETITGMASPEPRRDGASLLTFAAFLTSDQALAAAAVRLLPILDALDGADGGAAAVVDEPTRQALLRLADSGHIDDIAQVVAAAVRAAKPEPQRARRYRFDGDDPGGWPITTLVIPHRGGYIIRKGDESGPVWNHDACWWNGSWSYAEDGPTYVRTEAEALTLARHLAGLDYERTTIRDHDDGDPYAELVSRYTIHQRSPSVEDYVASRDTVHVERYRPVSILRGRDSFEVRVPEDQWVVVSGKRADTFWDGKLGDWDTIDGGGLERFVMSKEAALDTAHRILGLSSHSASPK</sequence>
<dbReference type="OrthoDB" id="3536778at2"/>
<reference evidence="2 3" key="1">
    <citation type="submission" date="2019-05" db="EMBL/GenBank/DDBJ databases">
        <title>Draft genome sequence of Nonomuraea turkmeniaca DSM 43926.</title>
        <authorList>
            <person name="Saricaoglu S."/>
            <person name="Isik K."/>
        </authorList>
    </citation>
    <scope>NUCLEOTIDE SEQUENCE [LARGE SCALE GENOMIC DNA]</scope>
    <source>
        <strain evidence="2 3">DSM 43926</strain>
    </source>
</reference>
<comment type="caution">
    <text evidence="2">The sequence shown here is derived from an EMBL/GenBank/DDBJ whole genome shotgun (WGS) entry which is preliminary data.</text>
</comment>
<evidence type="ECO:0000313" key="2">
    <source>
        <dbReference type="EMBL" id="TMR10981.1"/>
    </source>
</evidence>
<feature type="region of interest" description="Disordered" evidence="1">
    <location>
        <begin position="108"/>
        <end position="142"/>
    </location>
</feature>
<evidence type="ECO:0000313" key="3">
    <source>
        <dbReference type="Proteomes" id="UP000309128"/>
    </source>
</evidence>
<organism evidence="2 3">
    <name type="scientific">Nonomuraea turkmeniaca</name>
    <dbReference type="NCBI Taxonomy" id="103838"/>
    <lineage>
        <taxon>Bacteria</taxon>
        <taxon>Bacillati</taxon>
        <taxon>Actinomycetota</taxon>
        <taxon>Actinomycetes</taxon>
        <taxon>Streptosporangiales</taxon>
        <taxon>Streptosporangiaceae</taxon>
        <taxon>Nonomuraea</taxon>
    </lineage>
</organism>
<dbReference type="Proteomes" id="UP000309128">
    <property type="component" value="Unassembled WGS sequence"/>
</dbReference>
<gene>
    <name evidence="2" type="ORF">ETD86_37330</name>
</gene>
<dbReference type="RefSeq" id="WP_138671358.1">
    <property type="nucleotide sequence ID" value="NZ_VCKY01000170.1"/>
</dbReference>
<dbReference type="EMBL" id="VCKY01000170">
    <property type="protein sequence ID" value="TMR10981.1"/>
    <property type="molecule type" value="Genomic_DNA"/>
</dbReference>
<evidence type="ECO:0000256" key="1">
    <source>
        <dbReference type="SAM" id="MobiDB-lite"/>
    </source>
</evidence>
<accession>A0A5S4F4S6</accession>
<name>A0A5S4F4S6_9ACTN</name>
<dbReference type="AlphaFoldDB" id="A0A5S4F4S6"/>
<proteinExistence type="predicted"/>
<protein>
    <submittedName>
        <fullName evidence="2">Uncharacterized protein</fullName>
    </submittedName>
</protein>